<organism evidence="1 2">
    <name type="scientific">Scortum barcoo</name>
    <name type="common">barcoo grunter</name>
    <dbReference type="NCBI Taxonomy" id="214431"/>
    <lineage>
        <taxon>Eukaryota</taxon>
        <taxon>Metazoa</taxon>
        <taxon>Chordata</taxon>
        <taxon>Craniata</taxon>
        <taxon>Vertebrata</taxon>
        <taxon>Euteleostomi</taxon>
        <taxon>Actinopterygii</taxon>
        <taxon>Neopterygii</taxon>
        <taxon>Teleostei</taxon>
        <taxon>Neoteleostei</taxon>
        <taxon>Acanthomorphata</taxon>
        <taxon>Eupercaria</taxon>
        <taxon>Centrarchiformes</taxon>
        <taxon>Terapontoidei</taxon>
        <taxon>Terapontidae</taxon>
        <taxon>Scortum</taxon>
    </lineage>
</organism>
<protein>
    <submittedName>
        <fullName evidence="1">Uncharacterized protein</fullName>
    </submittedName>
</protein>
<dbReference type="Proteomes" id="UP000831701">
    <property type="component" value="Chromosome 20"/>
</dbReference>
<name>A0ACB8VLL1_9TELE</name>
<dbReference type="EMBL" id="CM041550">
    <property type="protein sequence ID" value="KAI3356492.1"/>
    <property type="molecule type" value="Genomic_DNA"/>
</dbReference>
<proteinExistence type="predicted"/>
<gene>
    <name evidence="1" type="ORF">L3Q82_017699</name>
</gene>
<evidence type="ECO:0000313" key="1">
    <source>
        <dbReference type="EMBL" id="KAI3356492.1"/>
    </source>
</evidence>
<evidence type="ECO:0000313" key="2">
    <source>
        <dbReference type="Proteomes" id="UP000831701"/>
    </source>
</evidence>
<reference evidence="1" key="1">
    <citation type="submission" date="2022-04" db="EMBL/GenBank/DDBJ databases">
        <title>Jade perch genome.</title>
        <authorList>
            <person name="Chao B."/>
        </authorList>
    </citation>
    <scope>NUCLEOTIDE SEQUENCE</scope>
    <source>
        <strain evidence="1">CB-2022</strain>
    </source>
</reference>
<feature type="non-terminal residue" evidence="1">
    <location>
        <position position="1"/>
    </location>
</feature>
<accession>A0ACB8VLL1</accession>
<keyword evidence="2" id="KW-1185">Reference proteome</keyword>
<sequence>AVQRLLRAGADITLCNCRQQTALHTCPPELRGKVLGWMSRSHLPPQAQLLQAAWQGDLHSLQHLLAQTDSVDVNVPNGDGVTPVMLAVRDIDLFEGSETPLPWEHRPVEVIKTLLGLSADLQVRDHSGCSAAHYAANISSPLKEEIIHMMVEALSHTDAAPMSLLALDKYSCQDLDSEFGDLDVELDLESIYPNQSRAASPSQTPTHPHRGLPYSHTEEVLEFPGHPPLSDHYKGLSQDKGIPLSFQNAMETLRDMRQAYQDAGRGSSRIVSYRVTILSCTQAPVTVSKGQPVLPKQSKLSKENKGKINCIIVSPLLLSRGLSLPSLCDNSRRWSHLDPPPSSDLLSSRTSCLPVPPGNRQRTRSVVAASPSSPGLLSVAETSQLSQSAPSIMEPLLCSNTMMQARAHIQTRMYMYRSHLSLGLLPALHPRTPKLLAPLDRRPRDTAVLPVLKHQVPLKPISRSPLCSRTRLRRERLSWGSPRTGPMTAKGGSEESGSSSSSSIDLEDEDEEDESNTHERASGEDSHLKLVAERLLQCSNGVSSTEADLIGKTRKHFTVQSRIRHIPPIHRSSHNLDREPINQTRDPLSTEAIKSHCDSKATNMNHTEPVDSQTFINCNYAQGGTINHTKDTVNNENTSKSKEEPETEIRHGKTFNMNNEQSDAFACFEGNYNNDLCIKQTRKTKDCCYEDTQLDNPIPHREDVMFNNCTAEELFTPAVNLSQSEIDPKRDERMMKALKPVRNKERRNGMSCELRANIQTNQQSFNILAHKDRSILNRSKSKKYSSLSTQVKDKTRKSPELILSGETVTQVKSKTGKGAQCNVGTPSPRKKVTDHAQSKRAHPDKLNSNRAQQHLPVRDLKSIRQLKRPGVAGTQRSKSSVDFITYKDMFQQIHSGDEGPAIYEMFAGPAYDNLRVSSSCDKVKDRQVQSAPSRKTPQRLKVKHRPLKQAQSKLRRTPAESMGFSAKNKPKLASSRAKPNLTPVSKKGPHKMKDIMDAHTESELLLSKDVDISHNTVHEQAEDHLSVIEEAFSRSETLKPDDNTLTTRDTLPYAEHGSHMYVNMQEIIGNSSVENSKRPIPEPVLSIGTQQPKINTWTTSDSNSSHTIMSPVYQKFLDEVGDGPLTDDLLQCLAEELISLDERDVSIGLGPENLEPRKEESNREDELVSGGNTFPEINSTDSAALLGSGLAVDDTITWTKGEVLGRGAYGTVYCGLTSRGQLIAVKQVSLDASDPDAAKKEYSRLQREVELLKTLRHTNIVGFLGTSLYQHVVSILMEYIPGGSIASILHRFGPLPERVLALYTHQILEGVAYLHLNRVIHRDLKGNNVMLMPTGVIKLIDFGCARRLSCLNHTASNSGDLLKSVHGTPYWMAPEVINETGYGRKSDIWSVGCTVFEMATGKPPLAHMDKIAALFYIGAQRGLMPSLPNGFSDNAKDFVKICLTSDQTLRPSADQLLKHSFIPQNETGETSRETQEKNCCGHPKGLCG</sequence>
<comment type="caution">
    <text evidence="1">The sequence shown here is derived from an EMBL/GenBank/DDBJ whole genome shotgun (WGS) entry which is preliminary data.</text>
</comment>